<gene>
    <name evidence="3" type="ORF">ACFPGP_10705</name>
</gene>
<keyword evidence="2" id="KW-0732">Signal</keyword>
<organism evidence="3 4">
    <name type="scientific">Nocardioides taihuensis</name>
    <dbReference type="NCBI Taxonomy" id="1835606"/>
    <lineage>
        <taxon>Bacteria</taxon>
        <taxon>Bacillati</taxon>
        <taxon>Actinomycetota</taxon>
        <taxon>Actinomycetes</taxon>
        <taxon>Propionibacteriales</taxon>
        <taxon>Nocardioidaceae</taxon>
        <taxon>Nocardioides</taxon>
    </lineage>
</organism>
<feature type="signal peptide" evidence="2">
    <location>
        <begin position="1"/>
        <end position="29"/>
    </location>
</feature>
<dbReference type="Gene3D" id="1.20.5.320">
    <property type="entry name" value="6-Phosphogluconate Dehydrogenase, domain 3"/>
    <property type="match status" value="1"/>
</dbReference>
<dbReference type="EMBL" id="JBHSKD010000009">
    <property type="protein sequence ID" value="MFC5177144.1"/>
    <property type="molecule type" value="Genomic_DNA"/>
</dbReference>
<reference evidence="4" key="1">
    <citation type="journal article" date="2019" name="Int. J. Syst. Evol. Microbiol.">
        <title>The Global Catalogue of Microorganisms (GCM) 10K type strain sequencing project: providing services to taxonomists for standard genome sequencing and annotation.</title>
        <authorList>
            <consortium name="The Broad Institute Genomics Platform"/>
            <consortium name="The Broad Institute Genome Sequencing Center for Infectious Disease"/>
            <person name="Wu L."/>
            <person name="Ma J."/>
        </authorList>
    </citation>
    <scope>NUCLEOTIDE SEQUENCE [LARGE SCALE GENOMIC DNA]</scope>
    <source>
        <strain evidence="4">DFY41</strain>
    </source>
</reference>
<evidence type="ECO:0000313" key="4">
    <source>
        <dbReference type="Proteomes" id="UP001596087"/>
    </source>
</evidence>
<comment type="caution">
    <text evidence="3">The sequence shown here is derived from an EMBL/GenBank/DDBJ whole genome shotgun (WGS) entry which is preliminary data.</text>
</comment>
<proteinExistence type="predicted"/>
<feature type="region of interest" description="Disordered" evidence="1">
    <location>
        <begin position="41"/>
        <end position="92"/>
    </location>
</feature>
<dbReference type="RefSeq" id="WP_378589920.1">
    <property type="nucleotide sequence ID" value="NZ_JBHSKD010000009.1"/>
</dbReference>
<feature type="chain" id="PRO_5045496143" description="Collagen-like protein" evidence="2">
    <location>
        <begin position="30"/>
        <end position="177"/>
    </location>
</feature>
<keyword evidence="4" id="KW-1185">Reference proteome</keyword>
<sequence>MKSSRRARVRFVVLAVVVLLVAMTGSATAARLITGKQIKDGSVTGRDVHNGSLTGGDVRDGSLSAHEFDGSLTGAPGPAGPQGPAGPAGPAGADGVSGYEYVIADVVIPRLGSAHQDAVCPLGKRAVGGGMSSSSPVVVRLLESAPLNSGLGWTAGMANSSGSAVTGYVWAVCVVAP</sequence>
<name>A0ABW0BIJ5_9ACTN</name>
<evidence type="ECO:0000313" key="3">
    <source>
        <dbReference type="EMBL" id="MFC5177144.1"/>
    </source>
</evidence>
<accession>A0ABW0BIJ5</accession>
<evidence type="ECO:0000256" key="1">
    <source>
        <dbReference type="SAM" id="MobiDB-lite"/>
    </source>
</evidence>
<evidence type="ECO:0000256" key="2">
    <source>
        <dbReference type="SAM" id="SignalP"/>
    </source>
</evidence>
<dbReference type="Proteomes" id="UP001596087">
    <property type="component" value="Unassembled WGS sequence"/>
</dbReference>
<protein>
    <recommendedName>
        <fullName evidence="5">Collagen-like protein</fullName>
    </recommendedName>
</protein>
<evidence type="ECO:0008006" key="5">
    <source>
        <dbReference type="Google" id="ProtNLM"/>
    </source>
</evidence>